<gene>
    <name evidence="3" type="ORF">C4D60_Mb02t21910</name>
</gene>
<dbReference type="SMART" id="SM00271">
    <property type="entry name" value="DnaJ"/>
    <property type="match status" value="1"/>
</dbReference>
<dbReference type="PROSITE" id="PS50076">
    <property type="entry name" value="DNAJ_2"/>
    <property type="match status" value="1"/>
</dbReference>
<organism evidence="3 4">
    <name type="scientific">Musa balbisiana</name>
    <name type="common">Banana</name>
    <dbReference type="NCBI Taxonomy" id="52838"/>
    <lineage>
        <taxon>Eukaryota</taxon>
        <taxon>Viridiplantae</taxon>
        <taxon>Streptophyta</taxon>
        <taxon>Embryophyta</taxon>
        <taxon>Tracheophyta</taxon>
        <taxon>Spermatophyta</taxon>
        <taxon>Magnoliopsida</taxon>
        <taxon>Liliopsida</taxon>
        <taxon>Zingiberales</taxon>
        <taxon>Musaceae</taxon>
        <taxon>Musa</taxon>
    </lineage>
</organism>
<dbReference type="InterPro" id="IPR024593">
    <property type="entry name" value="DUF3444"/>
</dbReference>
<feature type="domain" description="J" evidence="2">
    <location>
        <begin position="66"/>
        <end position="130"/>
    </location>
</feature>
<dbReference type="PANTHER" id="PTHR44137:SF3">
    <property type="entry name" value="DNAJ HEAT SHOCK N-TERMINAL DOMAIN-CONTAINING PROTEIN"/>
    <property type="match status" value="1"/>
</dbReference>
<dbReference type="Gene3D" id="1.10.287.110">
    <property type="entry name" value="DnaJ domain"/>
    <property type="match status" value="1"/>
</dbReference>
<feature type="compositionally biased region" description="Polar residues" evidence="1">
    <location>
        <begin position="143"/>
        <end position="175"/>
    </location>
</feature>
<dbReference type="EMBL" id="PYDT01000011">
    <property type="protein sequence ID" value="THU45811.1"/>
    <property type="molecule type" value="Genomic_DNA"/>
</dbReference>
<protein>
    <recommendedName>
        <fullName evidence="2">J domain-containing protein</fullName>
    </recommendedName>
</protein>
<evidence type="ECO:0000313" key="4">
    <source>
        <dbReference type="Proteomes" id="UP000317650"/>
    </source>
</evidence>
<reference evidence="3 4" key="1">
    <citation type="journal article" date="2019" name="Nat. Plants">
        <title>Genome sequencing of Musa balbisiana reveals subgenome evolution and function divergence in polyploid bananas.</title>
        <authorList>
            <person name="Yao X."/>
        </authorList>
    </citation>
    <scope>NUCLEOTIDE SEQUENCE [LARGE SCALE GENOMIC DNA]</scope>
    <source>
        <strain evidence="4">cv. DH-PKW</strain>
        <tissue evidence="3">Leaves</tissue>
    </source>
</reference>
<dbReference type="STRING" id="52838.A0A4S8ICK9"/>
<name>A0A4S8ICK9_MUSBA</name>
<evidence type="ECO:0000313" key="3">
    <source>
        <dbReference type="EMBL" id="THU45811.1"/>
    </source>
</evidence>
<dbReference type="Pfam" id="PF11926">
    <property type="entry name" value="DUF3444"/>
    <property type="match status" value="1"/>
</dbReference>
<dbReference type="CDD" id="cd06257">
    <property type="entry name" value="DnaJ"/>
    <property type="match status" value="1"/>
</dbReference>
<evidence type="ECO:0000256" key="1">
    <source>
        <dbReference type="SAM" id="MobiDB-lite"/>
    </source>
</evidence>
<feature type="region of interest" description="Disordered" evidence="1">
    <location>
        <begin position="355"/>
        <end position="382"/>
    </location>
</feature>
<dbReference type="InterPro" id="IPR036869">
    <property type="entry name" value="J_dom_sf"/>
</dbReference>
<feature type="region of interest" description="Disordered" evidence="1">
    <location>
        <begin position="258"/>
        <end position="277"/>
    </location>
</feature>
<dbReference type="InterPro" id="IPR018253">
    <property type="entry name" value="DnaJ_domain_CS"/>
</dbReference>
<dbReference type="Pfam" id="PF23551">
    <property type="entry name" value="Zn_ribbon_20"/>
    <property type="match status" value="1"/>
</dbReference>
<dbReference type="PRINTS" id="PR00625">
    <property type="entry name" value="JDOMAIN"/>
</dbReference>
<dbReference type="InterPro" id="IPR001623">
    <property type="entry name" value="DnaJ_domain"/>
</dbReference>
<feature type="compositionally biased region" description="Low complexity" evidence="1">
    <location>
        <begin position="258"/>
        <end position="268"/>
    </location>
</feature>
<dbReference type="InterPro" id="IPR056988">
    <property type="entry name" value="Zn_ribbon_pln"/>
</dbReference>
<sequence>MDCNREKALKAKETAERKFNAKDIKGAKKFALKAQNLFPSLDGISQMVATLDVYLAAEKRINGESDWYAILSVNALADEETLRKHYRKLALQLHPDKNKSVGAEGAFKLISEAWSVLSDNKRKMTYDQNRNVNGYQNKDHSVHSSANGFHSSSNVSTSNKRARKSNNASGPSAVSQSHTINLNTFWTSCKQCRMQYEYLRIYLNHNLLCPNCHQAFLAVEIGIPGNAANSSIPWSAKQHQQNSNHTYTLKNGYSSGFSTSTFPGTGPTESQNGGNLDSYSHQNFQWSSFSGSAGTASTTDSAFQAANLNHKKFEKMKRKHEKAQAVAQREESFRTDGHIYKSTIDESGNYNAGHTVSGYGRGRSISKVGRPAKRRSSGDQSSIYHQTDEAEILHTNVQKTVNPDVQRANCVLEDIPRTRMTARQNNFVREFSQINIRQMLVEKAKATVVEKLKEWNLAQATKLGEKEKLKQKNGQEAVVMDGDTGKQACLDDSHDKDSTHDHGDNLDKKVLKLVSIDVPDPDFYDFDRDRQERTFEGDQVWATYDSEDGMPRLYAMVQKVLSLNPFRIRMSFLNSKSNSELGPINWIDSGFAKTCGEFRVSRYQISDTVNIFSHKVRWDKGPRGVIRIVPKKGDTWALYRNWSPDWNELTPDDVIYNYEMVEVLDDYNDEDGVSVIPLVKVAGFKAVFHRHMDPTEIKRISREEMFRFSHQVPSHLLTDEETHNALKGCLELDPAATPVELLQIITEVKEDLGMEANEQQSGPTVPSDKSVVRSLWISQNIAVQTLYFNQTFSFVDHREAVATAKKRRGKENTYVSLVEVSSLDHKVLDDTMKCRTLVPKALLT</sequence>
<dbReference type="PANTHER" id="PTHR44137">
    <property type="entry name" value="BNAC03G44070D PROTEIN"/>
    <property type="match status" value="1"/>
</dbReference>
<dbReference type="Proteomes" id="UP000317650">
    <property type="component" value="Chromosome 2"/>
</dbReference>
<feature type="region of interest" description="Disordered" evidence="1">
    <location>
        <begin position="131"/>
        <end position="175"/>
    </location>
</feature>
<dbReference type="AlphaFoldDB" id="A0A4S8ICK9"/>
<dbReference type="PROSITE" id="PS00636">
    <property type="entry name" value="DNAJ_1"/>
    <property type="match status" value="1"/>
</dbReference>
<dbReference type="Pfam" id="PF00226">
    <property type="entry name" value="DnaJ"/>
    <property type="match status" value="1"/>
</dbReference>
<accession>A0A4S8ICK9</accession>
<dbReference type="GO" id="GO:0005783">
    <property type="term" value="C:endoplasmic reticulum"/>
    <property type="evidence" value="ECO:0007669"/>
    <property type="project" value="UniProtKB-ARBA"/>
</dbReference>
<evidence type="ECO:0000259" key="2">
    <source>
        <dbReference type="PROSITE" id="PS50076"/>
    </source>
</evidence>
<comment type="caution">
    <text evidence="3">The sequence shown here is derived from an EMBL/GenBank/DDBJ whole genome shotgun (WGS) entry which is preliminary data.</text>
</comment>
<proteinExistence type="predicted"/>
<dbReference type="SUPFAM" id="SSF46565">
    <property type="entry name" value="Chaperone J-domain"/>
    <property type="match status" value="1"/>
</dbReference>
<keyword evidence="4" id="KW-1185">Reference proteome</keyword>